<accession>A0A7G6YB63</accession>
<dbReference type="AlphaFoldDB" id="A0A7G6YB63"/>
<dbReference type="PANTHER" id="PTHR33164">
    <property type="entry name" value="TRANSCRIPTIONAL REGULATOR, MARR FAMILY"/>
    <property type="match status" value="1"/>
</dbReference>
<dbReference type="CDD" id="cd00090">
    <property type="entry name" value="HTH_ARSR"/>
    <property type="match status" value="1"/>
</dbReference>
<feature type="domain" description="HTH marR-type" evidence="2">
    <location>
        <begin position="38"/>
        <end position="168"/>
    </location>
</feature>
<dbReference type="Gene3D" id="1.10.10.10">
    <property type="entry name" value="Winged helix-like DNA-binding domain superfamily/Winged helix DNA-binding domain"/>
    <property type="match status" value="1"/>
</dbReference>
<dbReference type="KEGG" id="lse:F1C12_11730"/>
<dbReference type="InterPro" id="IPR039422">
    <property type="entry name" value="MarR/SlyA-like"/>
</dbReference>
<dbReference type="Proteomes" id="UP000515511">
    <property type="component" value="Chromosome"/>
</dbReference>
<proteinExistence type="predicted"/>
<evidence type="ECO:0000313" key="4">
    <source>
        <dbReference type="Proteomes" id="UP000515511"/>
    </source>
</evidence>
<feature type="compositionally biased region" description="Low complexity" evidence="1">
    <location>
        <begin position="18"/>
        <end position="30"/>
    </location>
</feature>
<dbReference type="EMBL" id="CP043641">
    <property type="protein sequence ID" value="QNE35728.1"/>
    <property type="molecule type" value="Genomic_DNA"/>
</dbReference>
<dbReference type="PANTHER" id="PTHR33164:SF57">
    <property type="entry name" value="MARR-FAMILY TRANSCRIPTIONAL REGULATOR"/>
    <property type="match status" value="1"/>
</dbReference>
<dbReference type="InterPro" id="IPR011991">
    <property type="entry name" value="ArsR-like_HTH"/>
</dbReference>
<evidence type="ECO:0000259" key="2">
    <source>
        <dbReference type="PROSITE" id="PS50995"/>
    </source>
</evidence>
<dbReference type="GO" id="GO:0006950">
    <property type="term" value="P:response to stress"/>
    <property type="evidence" value="ECO:0007669"/>
    <property type="project" value="TreeGrafter"/>
</dbReference>
<dbReference type="InterPro" id="IPR000835">
    <property type="entry name" value="HTH_MarR-typ"/>
</dbReference>
<evidence type="ECO:0000313" key="3">
    <source>
        <dbReference type="EMBL" id="QNE35728.1"/>
    </source>
</evidence>
<dbReference type="InterPro" id="IPR036388">
    <property type="entry name" value="WH-like_DNA-bd_sf"/>
</dbReference>
<dbReference type="SUPFAM" id="SSF46785">
    <property type="entry name" value="Winged helix' DNA-binding domain"/>
    <property type="match status" value="1"/>
</dbReference>
<organism evidence="3 4">
    <name type="scientific">Leifsonia shinshuensis</name>
    <dbReference type="NCBI Taxonomy" id="150026"/>
    <lineage>
        <taxon>Bacteria</taxon>
        <taxon>Bacillati</taxon>
        <taxon>Actinomycetota</taxon>
        <taxon>Actinomycetes</taxon>
        <taxon>Micrococcales</taxon>
        <taxon>Microbacteriaceae</taxon>
        <taxon>Leifsonia</taxon>
    </lineage>
</organism>
<dbReference type="SMART" id="SM00347">
    <property type="entry name" value="HTH_MARR"/>
    <property type="match status" value="1"/>
</dbReference>
<name>A0A7G6YB63_9MICO</name>
<evidence type="ECO:0000256" key="1">
    <source>
        <dbReference type="SAM" id="MobiDB-lite"/>
    </source>
</evidence>
<dbReference type="PROSITE" id="PS50995">
    <property type="entry name" value="HTH_MARR_2"/>
    <property type="match status" value="1"/>
</dbReference>
<dbReference type="GO" id="GO:0003700">
    <property type="term" value="F:DNA-binding transcription factor activity"/>
    <property type="evidence" value="ECO:0007669"/>
    <property type="project" value="InterPro"/>
</dbReference>
<sequence length="173" mass="18624">MIAAMDNTERAALHDSTARSGPAAGSADPADAAIASVEEQFTILFNRVSAGMRERSARVHPDLQPVGFKLLNTLVRTGPVHAGALAGELATDKSVVSRQVRILEELGFVERRTDPADRRASFLVATPAAIERVNEARAADQAQLYRSLRQWGADDVGRLADLLARLNDSAPIR</sequence>
<feature type="region of interest" description="Disordered" evidence="1">
    <location>
        <begin position="1"/>
        <end position="30"/>
    </location>
</feature>
<reference evidence="4" key="1">
    <citation type="submission" date="2019-09" db="EMBL/GenBank/DDBJ databases">
        <title>Antimicrobial potential of Antarctic Bacteria.</title>
        <authorList>
            <person name="Benaud N."/>
            <person name="Edwards R.J."/>
            <person name="Ferrari B.C."/>
        </authorList>
    </citation>
    <scope>NUCLEOTIDE SEQUENCE [LARGE SCALE GENOMIC DNA]</scope>
    <source>
        <strain evidence="4">INR9</strain>
    </source>
</reference>
<dbReference type="Pfam" id="PF01047">
    <property type="entry name" value="MarR"/>
    <property type="match status" value="1"/>
</dbReference>
<feature type="compositionally biased region" description="Basic and acidic residues" evidence="1">
    <location>
        <begin position="7"/>
        <end position="17"/>
    </location>
</feature>
<gene>
    <name evidence="3" type="ORF">F1C12_11730</name>
</gene>
<protein>
    <submittedName>
        <fullName evidence="3">MarR family transcriptional regulator</fullName>
    </submittedName>
</protein>
<dbReference type="InterPro" id="IPR036390">
    <property type="entry name" value="WH_DNA-bd_sf"/>
</dbReference>